<organism evidence="8 9">
    <name type="scientific">Candidatus Pseudogracilibacillus intestinigallinarum</name>
    <dbReference type="NCBI Taxonomy" id="2838742"/>
    <lineage>
        <taxon>Bacteria</taxon>
        <taxon>Bacillati</taxon>
        <taxon>Bacillota</taxon>
        <taxon>Bacilli</taxon>
        <taxon>Bacillales</taxon>
        <taxon>Bacillaceae</taxon>
        <taxon>Pseudogracilibacillus</taxon>
    </lineage>
</organism>
<keyword evidence="5" id="KW-0067">ATP-binding</keyword>
<name>A0A9D1PKR8_9BACI</name>
<feature type="domain" description="PhoH-like protein" evidence="7">
    <location>
        <begin position="111"/>
        <end position="314"/>
    </location>
</feature>
<dbReference type="Proteomes" id="UP000823937">
    <property type="component" value="Unassembled WGS sequence"/>
</dbReference>
<dbReference type="GO" id="GO:0005829">
    <property type="term" value="C:cytosol"/>
    <property type="evidence" value="ECO:0007669"/>
    <property type="project" value="TreeGrafter"/>
</dbReference>
<evidence type="ECO:0000256" key="5">
    <source>
        <dbReference type="ARBA" id="ARBA00022840"/>
    </source>
</evidence>
<dbReference type="InterPro" id="IPR003714">
    <property type="entry name" value="PhoH"/>
</dbReference>
<dbReference type="PANTHER" id="PTHR30473:SF1">
    <property type="entry name" value="PHOH-LIKE PROTEIN"/>
    <property type="match status" value="1"/>
</dbReference>
<dbReference type="SUPFAM" id="SSF52540">
    <property type="entry name" value="P-loop containing nucleoside triphosphate hydrolases"/>
    <property type="match status" value="1"/>
</dbReference>
<sequence length="318" mass="35307">MSEHLEQINLHLNDVNEARELFGTNDKFLQLIEAQLKVEIVTRGEQVSVSGEDPALVQVILHSLLQIIRKGLTITERDVVYAIKLAKEGNIEQFETLFEDEITKNAKGKSIRVKTLGQKAYIDAMHHHDLVFGIGPAGTGKTYLAVVKAVDALKKGEVKRIVLTRPAVEAGESLGFLPGDLKEKVDPYLRPLYDGLNDVLGKEQAARLIEKEIIEIAPLAYMRGRTLDNAFVILDEAQNTTPEQMKMFLTRLGFGAKMVITGDVTQIDLPKGVQSGLIKANNILKDVADIAFIYLNESDVVRHPLVQKIIAAYDKKDT</sequence>
<evidence type="ECO:0000313" key="8">
    <source>
        <dbReference type="EMBL" id="HIV73641.1"/>
    </source>
</evidence>
<reference evidence="8" key="1">
    <citation type="journal article" date="2021" name="PeerJ">
        <title>Extensive microbial diversity within the chicken gut microbiome revealed by metagenomics and culture.</title>
        <authorList>
            <person name="Gilroy R."/>
            <person name="Ravi A."/>
            <person name="Getino M."/>
            <person name="Pursley I."/>
            <person name="Horton D.L."/>
            <person name="Alikhan N.F."/>
            <person name="Baker D."/>
            <person name="Gharbi K."/>
            <person name="Hall N."/>
            <person name="Watson M."/>
            <person name="Adriaenssens E.M."/>
            <person name="Foster-Nyarko E."/>
            <person name="Jarju S."/>
            <person name="Secka A."/>
            <person name="Antonio M."/>
            <person name="Oren A."/>
            <person name="Chaudhuri R.R."/>
            <person name="La Ragione R."/>
            <person name="Hildebrand F."/>
            <person name="Pallen M.J."/>
        </authorList>
    </citation>
    <scope>NUCLEOTIDE SEQUENCE</scope>
    <source>
        <strain evidence="8">CHK169-2315</strain>
    </source>
</reference>
<accession>A0A9D1PKR8</accession>
<keyword evidence="4" id="KW-0547">Nucleotide-binding</keyword>
<comment type="subcellular location">
    <subcellularLocation>
        <location evidence="1">Cytoplasm</location>
    </subcellularLocation>
</comment>
<evidence type="ECO:0000256" key="1">
    <source>
        <dbReference type="ARBA" id="ARBA00004496"/>
    </source>
</evidence>
<comment type="similarity">
    <text evidence="2">Belongs to the PhoH family.</text>
</comment>
<dbReference type="EMBL" id="DXHX01000015">
    <property type="protein sequence ID" value="HIV73641.1"/>
    <property type="molecule type" value="Genomic_DNA"/>
</dbReference>
<keyword evidence="3" id="KW-0963">Cytoplasm</keyword>
<reference evidence="8" key="2">
    <citation type="submission" date="2021-04" db="EMBL/GenBank/DDBJ databases">
        <authorList>
            <person name="Gilroy R."/>
        </authorList>
    </citation>
    <scope>NUCLEOTIDE SEQUENCE</scope>
    <source>
        <strain evidence="8">CHK169-2315</strain>
    </source>
</reference>
<dbReference type="GO" id="GO:0005524">
    <property type="term" value="F:ATP binding"/>
    <property type="evidence" value="ECO:0007669"/>
    <property type="project" value="UniProtKB-KW"/>
</dbReference>
<protein>
    <recommendedName>
        <fullName evidence="6">PhoH-like protein</fullName>
    </recommendedName>
</protein>
<dbReference type="FunFam" id="3.40.50.300:FF:000013">
    <property type="entry name" value="PhoH family ATPase"/>
    <property type="match status" value="1"/>
</dbReference>
<evidence type="ECO:0000256" key="6">
    <source>
        <dbReference type="ARBA" id="ARBA00039970"/>
    </source>
</evidence>
<evidence type="ECO:0000256" key="2">
    <source>
        <dbReference type="ARBA" id="ARBA00010393"/>
    </source>
</evidence>
<evidence type="ECO:0000313" key="9">
    <source>
        <dbReference type="Proteomes" id="UP000823937"/>
    </source>
</evidence>
<dbReference type="InterPro" id="IPR051451">
    <property type="entry name" value="PhoH2-like"/>
</dbReference>
<evidence type="ECO:0000259" key="7">
    <source>
        <dbReference type="Pfam" id="PF02562"/>
    </source>
</evidence>
<proteinExistence type="inferred from homology"/>
<dbReference type="Gene3D" id="3.40.50.300">
    <property type="entry name" value="P-loop containing nucleotide triphosphate hydrolases"/>
    <property type="match status" value="1"/>
</dbReference>
<dbReference type="InterPro" id="IPR027417">
    <property type="entry name" value="P-loop_NTPase"/>
</dbReference>
<comment type="caution">
    <text evidence="8">The sequence shown here is derived from an EMBL/GenBank/DDBJ whole genome shotgun (WGS) entry which is preliminary data.</text>
</comment>
<evidence type="ECO:0000256" key="3">
    <source>
        <dbReference type="ARBA" id="ARBA00022490"/>
    </source>
</evidence>
<dbReference type="PANTHER" id="PTHR30473">
    <property type="entry name" value="PROTEIN PHOH"/>
    <property type="match status" value="1"/>
</dbReference>
<dbReference type="AlphaFoldDB" id="A0A9D1PKR8"/>
<evidence type="ECO:0000256" key="4">
    <source>
        <dbReference type="ARBA" id="ARBA00022741"/>
    </source>
</evidence>
<gene>
    <name evidence="8" type="ORF">H9895_01000</name>
</gene>
<dbReference type="Pfam" id="PF02562">
    <property type="entry name" value="PhoH"/>
    <property type="match status" value="1"/>
</dbReference>